<organism evidence="8 9">
    <name type="scientific">Agathobacter rectalis</name>
    <dbReference type="NCBI Taxonomy" id="39491"/>
    <lineage>
        <taxon>Bacteria</taxon>
        <taxon>Bacillati</taxon>
        <taxon>Bacillota</taxon>
        <taxon>Clostridia</taxon>
        <taxon>Lachnospirales</taxon>
        <taxon>Lachnospiraceae</taxon>
        <taxon>Agathobacter</taxon>
    </lineage>
</organism>
<gene>
    <name evidence="8" type="ORF">DW753_01735</name>
</gene>
<evidence type="ECO:0000256" key="5">
    <source>
        <dbReference type="ARBA" id="ARBA00023136"/>
    </source>
</evidence>
<dbReference type="InterPro" id="IPR051401">
    <property type="entry name" value="GtrA_CellWall_Glycosyl"/>
</dbReference>
<dbReference type="Pfam" id="PF04138">
    <property type="entry name" value="GtrA_DPMS_TM"/>
    <property type="match status" value="1"/>
</dbReference>
<evidence type="ECO:0000313" key="8">
    <source>
        <dbReference type="EMBL" id="RHE34027.1"/>
    </source>
</evidence>
<dbReference type="Proteomes" id="UP000285290">
    <property type="component" value="Unassembled WGS sequence"/>
</dbReference>
<name>A0A414IX11_9FIRM</name>
<dbReference type="InterPro" id="IPR007267">
    <property type="entry name" value="GtrA_DPMS_TM"/>
</dbReference>
<evidence type="ECO:0000256" key="4">
    <source>
        <dbReference type="ARBA" id="ARBA00022989"/>
    </source>
</evidence>
<evidence type="ECO:0000313" key="9">
    <source>
        <dbReference type="Proteomes" id="UP000285290"/>
    </source>
</evidence>
<comment type="caution">
    <text evidence="8">The sequence shown here is derived from an EMBL/GenBank/DDBJ whole genome shotgun (WGS) entry which is preliminary data.</text>
</comment>
<feature type="transmembrane region" description="Helical" evidence="6">
    <location>
        <begin position="46"/>
        <end position="63"/>
    </location>
</feature>
<keyword evidence="4 6" id="KW-1133">Transmembrane helix</keyword>
<keyword evidence="3 6" id="KW-0812">Transmembrane</keyword>
<dbReference type="PANTHER" id="PTHR38459">
    <property type="entry name" value="PROPHAGE BACTOPRENOL-LINKED GLUCOSE TRANSLOCASE HOMOLOG"/>
    <property type="match status" value="1"/>
</dbReference>
<dbReference type="RefSeq" id="WP_117996224.1">
    <property type="nucleotide sequence ID" value="NZ_QRWI01000001.1"/>
</dbReference>
<dbReference type="EMBL" id="QSKC01000002">
    <property type="protein sequence ID" value="RHE34027.1"/>
    <property type="molecule type" value="Genomic_DNA"/>
</dbReference>
<proteinExistence type="inferred from homology"/>
<feature type="transmembrane region" description="Helical" evidence="6">
    <location>
        <begin position="16"/>
        <end position="40"/>
    </location>
</feature>
<evidence type="ECO:0000256" key="3">
    <source>
        <dbReference type="ARBA" id="ARBA00022692"/>
    </source>
</evidence>
<keyword evidence="5 6" id="KW-0472">Membrane</keyword>
<sequence>MDNIIIRSRKEDFKELILYTVFGNMTFVISIGSYAIFNVFFGINELIANALAWVFAVLFSYVTNKKWVFKVTTPTKTAFLVQMFAFFSGRFITLVIEEAIIFIFITLLDYPSMWVKLAAQVVVVVLNYVISKLFVFKHR</sequence>
<evidence type="ECO:0000256" key="2">
    <source>
        <dbReference type="ARBA" id="ARBA00009399"/>
    </source>
</evidence>
<feature type="domain" description="GtrA/DPMS transmembrane" evidence="7">
    <location>
        <begin position="19"/>
        <end position="136"/>
    </location>
</feature>
<evidence type="ECO:0000256" key="6">
    <source>
        <dbReference type="SAM" id="Phobius"/>
    </source>
</evidence>
<dbReference type="AlphaFoldDB" id="A0A414IX11"/>
<dbReference type="PANTHER" id="PTHR38459:SF5">
    <property type="entry name" value="CELL WALL TEICHOIC ACID GLYCOSYLATION PROTEIN GTCA"/>
    <property type="match status" value="1"/>
</dbReference>
<dbReference type="GO" id="GO:0000271">
    <property type="term" value="P:polysaccharide biosynthetic process"/>
    <property type="evidence" value="ECO:0007669"/>
    <property type="project" value="InterPro"/>
</dbReference>
<reference evidence="8 9" key="1">
    <citation type="submission" date="2018-08" db="EMBL/GenBank/DDBJ databases">
        <title>A genome reference for cultivated species of the human gut microbiota.</title>
        <authorList>
            <person name="Zou Y."/>
            <person name="Xue W."/>
            <person name="Luo G."/>
        </authorList>
    </citation>
    <scope>NUCLEOTIDE SEQUENCE [LARGE SCALE GENOMIC DNA]</scope>
    <source>
        <strain evidence="8 9">AM29-10</strain>
    </source>
</reference>
<comment type="similarity">
    <text evidence="2">Belongs to the GtrA family.</text>
</comment>
<accession>A0A414IX11</accession>
<protein>
    <submittedName>
        <fullName evidence="8">GtrA family protein</fullName>
    </submittedName>
</protein>
<evidence type="ECO:0000259" key="7">
    <source>
        <dbReference type="Pfam" id="PF04138"/>
    </source>
</evidence>
<feature type="transmembrane region" description="Helical" evidence="6">
    <location>
        <begin position="84"/>
        <end position="108"/>
    </location>
</feature>
<evidence type="ECO:0000256" key="1">
    <source>
        <dbReference type="ARBA" id="ARBA00004141"/>
    </source>
</evidence>
<comment type="subcellular location">
    <subcellularLocation>
        <location evidence="1">Membrane</location>
        <topology evidence="1">Multi-pass membrane protein</topology>
    </subcellularLocation>
</comment>
<dbReference type="GO" id="GO:0005886">
    <property type="term" value="C:plasma membrane"/>
    <property type="evidence" value="ECO:0007669"/>
    <property type="project" value="TreeGrafter"/>
</dbReference>
<feature type="transmembrane region" description="Helical" evidence="6">
    <location>
        <begin position="114"/>
        <end position="135"/>
    </location>
</feature>